<organism evidence="5 6">
    <name type="scientific">Phialophora macrospora</name>
    <dbReference type="NCBI Taxonomy" id="1851006"/>
    <lineage>
        <taxon>Eukaryota</taxon>
        <taxon>Fungi</taxon>
        <taxon>Dikarya</taxon>
        <taxon>Ascomycota</taxon>
        <taxon>Pezizomycotina</taxon>
        <taxon>Eurotiomycetes</taxon>
        <taxon>Chaetothyriomycetidae</taxon>
        <taxon>Chaetothyriales</taxon>
        <taxon>Herpotrichiellaceae</taxon>
        <taxon>Phialophora</taxon>
    </lineage>
</organism>
<dbReference type="EMBL" id="KN846956">
    <property type="protein sequence ID" value="KIW73126.1"/>
    <property type="molecule type" value="Genomic_DNA"/>
</dbReference>
<keyword evidence="1" id="KW-0677">Repeat</keyword>
<dbReference type="Proteomes" id="UP000054266">
    <property type="component" value="Unassembled WGS sequence"/>
</dbReference>
<accession>A0A0D2D6F0</accession>
<keyword evidence="2" id="KW-0040">ANK repeat</keyword>
<dbReference type="Gene3D" id="3.40.50.300">
    <property type="entry name" value="P-loop containing nucleotide triphosphate hydrolases"/>
    <property type="match status" value="1"/>
</dbReference>
<dbReference type="InterPro" id="IPR027417">
    <property type="entry name" value="P-loop_NTPase"/>
</dbReference>
<dbReference type="SUPFAM" id="SSF48403">
    <property type="entry name" value="Ankyrin repeat"/>
    <property type="match status" value="2"/>
</dbReference>
<dbReference type="PROSITE" id="PS50297">
    <property type="entry name" value="ANK_REP_REGION"/>
    <property type="match status" value="1"/>
</dbReference>
<dbReference type="SMART" id="SM00248">
    <property type="entry name" value="ANK"/>
    <property type="match status" value="7"/>
</dbReference>
<dbReference type="SUPFAM" id="SSF52540">
    <property type="entry name" value="P-loop containing nucleoside triphosphate hydrolases"/>
    <property type="match status" value="1"/>
</dbReference>
<evidence type="ECO:0000259" key="4">
    <source>
        <dbReference type="Pfam" id="PF24883"/>
    </source>
</evidence>
<dbReference type="Pfam" id="PF22939">
    <property type="entry name" value="WHD_GPIID"/>
    <property type="match status" value="1"/>
</dbReference>
<dbReference type="Pfam" id="PF24883">
    <property type="entry name" value="NPHP3_N"/>
    <property type="match status" value="1"/>
</dbReference>
<sequence length="1096" mass="122378">MSFGFSVSDILAIAELVEKTRKRFNGAPAQYTALADETRTLQIVVNDLKIEIEDDELEDAIKHDLQSALQNCQAVLEDLLAVINAHTEICSAASTARKLPQRVWKRIRWDPEEANKLRSRLTSAVQLLHAIRQRFYSANQRDIAHALEKLTITHDNNEVECIANWLAPGSQADYQNDYFAKVHPGTGQWIFTNSLYHDWVSGDGPPMLLLPGIPGAGKTFIASIIIGDLQRRVSQDGNVALTFFYNSFKRSAAQSRFGIVSSFARQLYLQRPRSIEVVTGLYKKHQGHAPATQPRLEEISLALENLLLGFKIVYVVIDALDEGQGPAESDDRPWRYVLSLLCQMVKKLGSEVAIKIIATSRPNLEPEIDGLFDTEARLTIQAHDEDVGMFCDALIGNIRCVAQKPELRLKVKDAICESANGMFLLAKLHCDTLAAKTKPRDVLQAAKSFKLGGDALHRAYEDTMRRIECQPTELSELARKVLVCVAYSARPLSLDELRHALAVDEDTYELDPELDLDHPQDMMSSCAGLVVVDSESNIVRLVHYTTQSFLDSYSDNLMRDRHGFLAATCLNYLHLDAFATHVSDTADYPFLRYSAQHWNWHLSLASSPTHLRQRAFAFLDHVGRVTTALPPFEWMAYQRHGACALHFLAYRGLDDWIIDYIRRGQPSEGNIRQEPLCTECGMSVAQNEERWKDDSTSWGKALTSFRDSLGRTPLWYATRARQDSTAKLLLDINEELLNDEDNTRQSLLAYALECGAEAIALRILEKPIMIPWRDYRDKYGQTYLHLAINSGSQAVVARLPELILASELIDPISPIGSFTTTQDSIGETAFFFSAKGDSVNITKKMLDYSKGLELNIPDKLGMSPLSKAASYGMSEVVKLLLDQENIQTALRDRKGRTALHWAAMNGSVATISCLIDSGEFPVDSTDTQGRTSLPSAAEHGKVDVMLHHLSRKDVDVQSVDDDGANALMYASSYGRTRCVAVLAPLTHNINATDVHGCTALHKLASLIYYSKHPSNYASCLETLINQGASLDAKNNANESAYDICRRRLETPNELGRAFEWYHKNNIEVLGVLVSIMKRHMPTAAPREGQEALNDPV</sequence>
<evidence type="ECO:0000259" key="3">
    <source>
        <dbReference type="Pfam" id="PF22939"/>
    </source>
</evidence>
<dbReference type="InterPro" id="IPR056884">
    <property type="entry name" value="NPHP3-like_N"/>
</dbReference>
<dbReference type="PANTHER" id="PTHR10039:SF15">
    <property type="entry name" value="NACHT DOMAIN-CONTAINING PROTEIN"/>
    <property type="match status" value="1"/>
</dbReference>
<proteinExistence type="predicted"/>
<evidence type="ECO:0000256" key="2">
    <source>
        <dbReference type="PROSITE-ProRule" id="PRU00023"/>
    </source>
</evidence>
<dbReference type="InterPro" id="IPR036770">
    <property type="entry name" value="Ankyrin_rpt-contain_sf"/>
</dbReference>
<dbReference type="AlphaFoldDB" id="A0A0D2D6F0"/>
<evidence type="ECO:0000313" key="6">
    <source>
        <dbReference type="Proteomes" id="UP000054266"/>
    </source>
</evidence>
<dbReference type="Pfam" id="PF12796">
    <property type="entry name" value="Ank_2"/>
    <property type="match status" value="2"/>
</dbReference>
<dbReference type="PROSITE" id="PS50088">
    <property type="entry name" value="ANK_REPEAT"/>
    <property type="match status" value="1"/>
</dbReference>
<dbReference type="Pfam" id="PF00023">
    <property type="entry name" value="Ank"/>
    <property type="match status" value="1"/>
</dbReference>
<evidence type="ECO:0000256" key="1">
    <source>
        <dbReference type="ARBA" id="ARBA00022737"/>
    </source>
</evidence>
<feature type="domain" description="GPI inositol-deacylase winged helix" evidence="3">
    <location>
        <begin position="473"/>
        <end position="552"/>
    </location>
</feature>
<feature type="domain" description="Nephrocystin 3-like N-terminal" evidence="4">
    <location>
        <begin position="185"/>
        <end position="361"/>
    </location>
</feature>
<evidence type="ECO:0000313" key="5">
    <source>
        <dbReference type="EMBL" id="KIW73126.1"/>
    </source>
</evidence>
<dbReference type="InterPro" id="IPR054471">
    <property type="entry name" value="GPIID_WHD"/>
</dbReference>
<dbReference type="Gene3D" id="1.25.40.20">
    <property type="entry name" value="Ankyrin repeat-containing domain"/>
    <property type="match status" value="1"/>
</dbReference>
<protein>
    <submittedName>
        <fullName evidence="5">Uncharacterized protein</fullName>
    </submittedName>
</protein>
<keyword evidence="6" id="KW-1185">Reference proteome</keyword>
<name>A0A0D2D6F0_9EURO</name>
<dbReference type="PANTHER" id="PTHR10039">
    <property type="entry name" value="AMELOGENIN"/>
    <property type="match status" value="1"/>
</dbReference>
<gene>
    <name evidence="5" type="ORF">PV04_01269</name>
</gene>
<reference evidence="5 6" key="1">
    <citation type="submission" date="2015-01" db="EMBL/GenBank/DDBJ databases">
        <title>The Genome Sequence of Capronia semiimmersa CBS27337.</title>
        <authorList>
            <consortium name="The Broad Institute Genomics Platform"/>
            <person name="Cuomo C."/>
            <person name="de Hoog S."/>
            <person name="Gorbushina A."/>
            <person name="Stielow B."/>
            <person name="Teixiera M."/>
            <person name="Abouelleil A."/>
            <person name="Chapman S.B."/>
            <person name="Priest M."/>
            <person name="Young S.K."/>
            <person name="Wortman J."/>
            <person name="Nusbaum C."/>
            <person name="Birren B."/>
        </authorList>
    </citation>
    <scope>NUCLEOTIDE SEQUENCE [LARGE SCALE GENOMIC DNA]</scope>
    <source>
        <strain evidence="5 6">CBS 27337</strain>
    </source>
</reference>
<feature type="repeat" description="ANK" evidence="2">
    <location>
        <begin position="894"/>
        <end position="918"/>
    </location>
</feature>
<dbReference type="STRING" id="5601.A0A0D2D6F0"/>
<dbReference type="InterPro" id="IPR002110">
    <property type="entry name" value="Ankyrin_rpt"/>
</dbReference>